<accession>A0A9P4IPQ9</accession>
<evidence type="ECO:0000256" key="1">
    <source>
        <dbReference type="ARBA" id="ARBA00001974"/>
    </source>
</evidence>
<dbReference type="PANTHER" id="PTHR42973">
    <property type="entry name" value="BINDING OXIDOREDUCTASE, PUTATIVE (AFU_ORTHOLOGUE AFUA_1G17690)-RELATED"/>
    <property type="match status" value="1"/>
</dbReference>
<dbReference type="Gene3D" id="3.40.462.20">
    <property type="match status" value="1"/>
</dbReference>
<dbReference type="InterPro" id="IPR016169">
    <property type="entry name" value="FAD-bd_PCMH_sub2"/>
</dbReference>
<dbReference type="GO" id="GO:0016491">
    <property type="term" value="F:oxidoreductase activity"/>
    <property type="evidence" value="ECO:0007669"/>
    <property type="project" value="UniProtKB-KW"/>
</dbReference>
<evidence type="ECO:0000256" key="2">
    <source>
        <dbReference type="ARBA" id="ARBA00005466"/>
    </source>
</evidence>
<dbReference type="SUPFAM" id="SSF56176">
    <property type="entry name" value="FAD-binding/transporter-associated domain-like"/>
    <property type="match status" value="1"/>
</dbReference>
<organism evidence="7 8">
    <name type="scientific">Rhizodiscina lignyota</name>
    <dbReference type="NCBI Taxonomy" id="1504668"/>
    <lineage>
        <taxon>Eukaryota</taxon>
        <taxon>Fungi</taxon>
        <taxon>Dikarya</taxon>
        <taxon>Ascomycota</taxon>
        <taxon>Pezizomycotina</taxon>
        <taxon>Dothideomycetes</taxon>
        <taxon>Pleosporomycetidae</taxon>
        <taxon>Aulographales</taxon>
        <taxon>Rhizodiscinaceae</taxon>
        <taxon>Rhizodiscina</taxon>
    </lineage>
</organism>
<dbReference type="InterPro" id="IPR036318">
    <property type="entry name" value="FAD-bd_PCMH-like_sf"/>
</dbReference>
<evidence type="ECO:0000256" key="5">
    <source>
        <dbReference type="ARBA" id="ARBA00023002"/>
    </source>
</evidence>
<dbReference type="InterPro" id="IPR016166">
    <property type="entry name" value="FAD-bd_PCMH"/>
</dbReference>
<name>A0A9P4IPQ9_9PEZI</name>
<evidence type="ECO:0000256" key="3">
    <source>
        <dbReference type="ARBA" id="ARBA00022630"/>
    </source>
</evidence>
<keyword evidence="5" id="KW-0560">Oxidoreductase</keyword>
<dbReference type="InterPro" id="IPR050416">
    <property type="entry name" value="FAD-linked_Oxidoreductase"/>
</dbReference>
<evidence type="ECO:0000256" key="4">
    <source>
        <dbReference type="ARBA" id="ARBA00022827"/>
    </source>
</evidence>
<dbReference type="GO" id="GO:0071949">
    <property type="term" value="F:FAD binding"/>
    <property type="evidence" value="ECO:0007669"/>
    <property type="project" value="InterPro"/>
</dbReference>
<dbReference type="Pfam" id="PF01565">
    <property type="entry name" value="FAD_binding_4"/>
    <property type="match status" value="1"/>
</dbReference>
<dbReference type="InterPro" id="IPR006094">
    <property type="entry name" value="Oxid_FAD_bind_N"/>
</dbReference>
<dbReference type="Proteomes" id="UP000799772">
    <property type="component" value="Unassembled WGS sequence"/>
</dbReference>
<dbReference type="Gene3D" id="3.30.465.10">
    <property type="match status" value="1"/>
</dbReference>
<proteinExistence type="inferred from homology"/>
<dbReference type="OrthoDB" id="9996127at2759"/>
<feature type="domain" description="FAD-binding PCMH-type" evidence="6">
    <location>
        <begin position="70"/>
        <end position="241"/>
    </location>
</feature>
<comment type="caution">
    <text evidence="7">The sequence shown here is derived from an EMBL/GenBank/DDBJ whole genome shotgun (WGS) entry which is preliminary data.</text>
</comment>
<reference evidence="7" key="1">
    <citation type="journal article" date="2020" name="Stud. Mycol.">
        <title>101 Dothideomycetes genomes: a test case for predicting lifestyles and emergence of pathogens.</title>
        <authorList>
            <person name="Haridas S."/>
            <person name="Albert R."/>
            <person name="Binder M."/>
            <person name="Bloem J."/>
            <person name="Labutti K."/>
            <person name="Salamov A."/>
            <person name="Andreopoulos B."/>
            <person name="Baker S."/>
            <person name="Barry K."/>
            <person name="Bills G."/>
            <person name="Bluhm B."/>
            <person name="Cannon C."/>
            <person name="Castanera R."/>
            <person name="Culley D."/>
            <person name="Daum C."/>
            <person name="Ezra D."/>
            <person name="Gonzalez J."/>
            <person name="Henrissat B."/>
            <person name="Kuo A."/>
            <person name="Liang C."/>
            <person name="Lipzen A."/>
            <person name="Lutzoni F."/>
            <person name="Magnuson J."/>
            <person name="Mondo S."/>
            <person name="Nolan M."/>
            <person name="Ohm R."/>
            <person name="Pangilinan J."/>
            <person name="Park H.-J."/>
            <person name="Ramirez L."/>
            <person name="Alfaro M."/>
            <person name="Sun H."/>
            <person name="Tritt A."/>
            <person name="Yoshinaga Y."/>
            <person name="Zwiers L.-H."/>
            <person name="Turgeon B."/>
            <person name="Goodwin S."/>
            <person name="Spatafora J."/>
            <person name="Crous P."/>
            <person name="Grigoriev I."/>
        </authorList>
    </citation>
    <scope>NUCLEOTIDE SEQUENCE</scope>
    <source>
        <strain evidence="7">CBS 133067</strain>
    </source>
</reference>
<keyword evidence="8" id="KW-1185">Reference proteome</keyword>
<gene>
    <name evidence="7" type="ORF">NA57DRAFT_62627</name>
</gene>
<protein>
    <submittedName>
        <fullName evidence="7">FAD-binding domain-containing protein</fullName>
    </submittedName>
</protein>
<comment type="similarity">
    <text evidence="2">Belongs to the oxygen-dependent FAD-linked oxidoreductase family.</text>
</comment>
<sequence length="483" mass="53618">MERLTLVLSVAIAALAYFAWQQTTLFDSFFLPSIRDVKAELSQQLSQSSALYIRGDSGFEAASERWENYAAPQYQALVEPSTEEDVQAVVKYANEHSLPFLTVGGGHAWTTKLKGAENGIGISLRKMKKTEMNTDGKSARLGGGLKSGEAEKFFSSHGKRSLTGGCECTGMMGVALGGGHGLLQGQYGLLADQILEARLVLANSTAVTVSADENPDLYWAIRGAGQNFGIVTEYSYKVYDMPPVDNWVVMTFIYTNDKIEELYREVNALTKNGTDPVVIQRLIYEGLLAEVEKYAPPFRELGPIFTNTQEVKYSGLSEALGYAEDSVGCARGSLFQGFPITLQKYSLQAQRAAYEKFDNLLANNEDFRRSWMIFEGYSHQAVRKVNEEETSVADRLGNYITSTSIMYSKAENNALATRAGAEIRKILRDGSGEKNAQVYIGYGTGDEKTEEIYGYDEKRIQKLRELKKLYDPKGRFSFYAPIV</sequence>
<evidence type="ECO:0000313" key="8">
    <source>
        <dbReference type="Proteomes" id="UP000799772"/>
    </source>
</evidence>
<dbReference type="AlphaFoldDB" id="A0A9P4IPQ9"/>
<evidence type="ECO:0000313" key="7">
    <source>
        <dbReference type="EMBL" id="KAF2103762.1"/>
    </source>
</evidence>
<evidence type="ECO:0000259" key="6">
    <source>
        <dbReference type="PROSITE" id="PS51387"/>
    </source>
</evidence>
<keyword evidence="3" id="KW-0285">Flavoprotein</keyword>
<comment type="cofactor">
    <cofactor evidence="1">
        <name>FAD</name>
        <dbReference type="ChEBI" id="CHEBI:57692"/>
    </cofactor>
</comment>
<keyword evidence="4" id="KW-0274">FAD</keyword>
<dbReference type="EMBL" id="ML978121">
    <property type="protein sequence ID" value="KAF2103762.1"/>
    <property type="molecule type" value="Genomic_DNA"/>
</dbReference>
<dbReference type="PANTHER" id="PTHR42973:SF9">
    <property type="entry name" value="FAD-BINDING PCMH-TYPE DOMAIN-CONTAINING PROTEIN-RELATED"/>
    <property type="match status" value="1"/>
</dbReference>
<dbReference type="PROSITE" id="PS51387">
    <property type="entry name" value="FAD_PCMH"/>
    <property type="match status" value="1"/>
</dbReference>